<dbReference type="GeneID" id="18812704"/>
<gene>
    <name evidence="2" type="ORF">SERLADRAFT_407207</name>
</gene>
<organism>
    <name type="scientific">Serpula lacrymans var. lacrymans (strain S7.9)</name>
    <name type="common">Dry rot fungus</name>
    <dbReference type="NCBI Taxonomy" id="578457"/>
    <lineage>
        <taxon>Eukaryota</taxon>
        <taxon>Fungi</taxon>
        <taxon>Dikarya</taxon>
        <taxon>Basidiomycota</taxon>
        <taxon>Agaricomycotina</taxon>
        <taxon>Agaricomycetes</taxon>
        <taxon>Agaricomycetidae</taxon>
        <taxon>Boletales</taxon>
        <taxon>Coniophorineae</taxon>
        <taxon>Serpulaceae</taxon>
        <taxon>Serpula</taxon>
    </lineage>
</organism>
<dbReference type="OrthoDB" id="2801937at2759"/>
<reference evidence="2" key="1">
    <citation type="submission" date="2011-04" db="EMBL/GenBank/DDBJ databases">
        <title>Evolution of plant cell wall degrading machinery underlies the functional diversity of forest fungi.</title>
        <authorList>
            <consortium name="US DOE Joint Genome Institute (JGI-PGF)"/>
            <person name="Eastwood D.C."/>
            <person name="Floudas D."/>
            <person name="Binder M."/>
            <person name="Majcherczyk A."/>
            <person name="Schneider P."/>
            <person name="Aerts A."/>
            <person name="Asiegbu F.O."/>
            <person name="Baker S.E."/>
            <person name="Barry K."/>
            <person name="Bendiksby M."/>
            <person name="Blumentritt M."/>
            <person name="Coutinho P.M."/>
            <person name="Cullen D."/>
            <person name="Cullen D."/>
            <person name="Gathman A."/>
            <person name="Goodell B."/>
            <person name="Henrissat B."/>
            <person name="Ihrmark K."/>
            <person name="Kauserud H."/>
            <person name="Kohler A."/>
            <person name="LaButti K."/>
            <person name="Lapidus A."/>
            <person name="Lavin J.L."/>
            <person name="Lee Y.-H."/>
            <person name="Lindquist E."/>
            <person name="Lilly W."/>
            <person name="Lucas S."/>
            <person name="Morin E."/>
            <person name="Murat C."/>
            <person name="Oguiza J.A."/>
            <person name="Park J."/>
            <person name="Pisabarro A.G."/>
            <person name="Riley R."/>
            <person name="Rosling A."/>
            <person name="Salamov A."/>
            <person name="Schmidt O."/>
            <person name="Schmutz J."/>
            <person name="Skrede I."/>
            <person name="Stenlid J."/>
            <person name="Wiebenga A."/>
            <person name="Xie X."/>
            <person name="Kues U."/>
            <person name="Hibbett D.S."/>
            <person name="Hoffmeister D."/>
            <person name="Hogberg N."/>
            <person name="Martin F."/>
            <person name="Grigoriev I.V."/>
            <person name="Watkinson S.C."/>
        </authorList>
    </citation>
    <scope>NUCLEOTIDE SEQUENCE</scope>
    <source>
        <strain evidence="2">S7.9</strain>
    </source>
</reference>
<dbReference type="AlphaFoldDB" id="F8NSA1"/>
<dbReference type="EMBL" id="GL945432">
    <property type="protein sequence ID" value="EGO26410.1"/>
    <property type="molecule type" value="Genomic_DNA"/>
</dbReference>
<feature type="compositionally biased region" description="Polar residues" evidence="1">
    <location>
        <begin position="124"/>
        <end position="163"/>
    </location>
</feature>
<evidence type="ECO:0000313" key="2">
    <source>
        <dbReference type="EMBL" id="EGO26410.1"/>
    </source>
</evidence>
<dbReference type="RefSeq" id="XP_007316583.1">
    <property type="nucleotide sequence ID" value="XM_007316521.1"/>
</dbReference>
<feature type="compositionally biased region" description="Polar residues" evidence="1">
    <location>
        <begin position="318"/>
        <end position="329"/>
    </location>
</feature>
<feature type="compositionally biased region" description="Low complexity" evidence="1">
    <location>
        <begin position="175"/>
        <end position="184"/>
    </location>
</feature>
<dbReference type="HOGENOM" id="CLU_845103_0_0_1"/>
<name>F8NSA1_SERL9</name>
<protein>
    <submittedName>
        <fullName evidence="2">Uncharacterized protein</fullName>
    </submittedName>
</protein>
<accession>F8NSA1</accession>
<dbReference type="Proteomes" id="UP000008064">
    <property type="component" value="Unassembled WGS sequence"/>
</dbReference>
<feature type="region of interest" description="Disordered" evidence="1">
    <location>
        <begin position="120"/>
        <end position="184"/>
    </location>
</feature>
<sequence length="329" mass="36345">MTQTRASTLATVAIQHKVIPRPLPKEFKKLSSRATPYVRLWSIMRITSRNLRKMAPEFLDTDKPIRQQAQDHWASFVENAHKAQYDLLKHYEGDWPVEAYMTRYLSNRLTVILMEKETMEGKRNQSVTKAKSTSPNQPLRSDQLNSSLTVPTPRVSASGTVAHSRSRTPFPTPTPTTSAPTPSPLAVSTYSPLTRNGNSDDSGLSYFLGSLQPDITHILPVLKEIGITDGKDVEALKLWPSGRRREFLSYHLGGKLSPFELATLELGTTGELGLGMASIKNLQATQSSTIEKSQGDKIITTEVMSSSLKSGHTIHIPTDSSGTSPNFEN</sequence>
<dbReference type="KEGG" id="sla:SERLADRAFT_407207"/>
<evidence type="ECO:0000256" key="1">
    <source>
        <dbReference type="SAM" id="MobiDB-lite"/>
    </source>
</evidence>
<proteinExistence type="predicted"/>
<feature type="region of interest" description="Disordered" evidence="1">
    <location>
        <begin position="310"/>
        <end position="329"/>
    </location>
</feature>